<dbReference type="AlphaFoldDB" id="A0A1M7ZL31"/>
<reference evidence="3 4" key="1">
    <citation type="submission" date="2016-12" db="EMBL/GenBank/DDBJ databases">
        <authorList>
            <person name="Song W.-J."/>
            <person name="Kurnit D.M."/>
        </authorList>
    </citation>
    <scope>NUCLEOTIDE SEQUENCE [LARGE SCALE GENOMIC DNA]</scope>
    <source>
        <strain evidence="3 4">DSM 19599</strain>
    </source>
</reference>
<dbReference type="SUPFAM" id="SSF51905">
    <property type="entry name" value="FAD/NAD(P)-binding domain"/>
    <property type="match status" value="1"/>
</dbReference>
<name>A0A1M7ZL31_9HYPH</name>
<dbReference type="STRING" id="1123029.SAMN02745172_02255"/>
<evidence type="ECO:0000313" key="3">
    <source>
        <dbReference type="EMBL" id="SHO65610.1"/>
    </source>
</evidence>
<dbReference type="PANTHER" id="PTHR13847">
    <property type="entry name" value="SARCOSINE DEHYDROGENASE-RELATED"/>
    <property type="match status" value="1"/>
</dbReference>
<dbReference type="RefSeq" id="WP_073628671.1">
    <property type="nucleotide sequence ID" value="NZ_FRXO01000004.1"/>
</dbReference>
<dbReference type="Gene3D" id="3.30.9.10">
    <property type="entry name" value="D-Amino Acid Oxidase, subunit A, domain 2"/>
    <property type="match status" value="1"/>
</dbReference>
<keyword evidence="4" id="KW-1185">Reference proteome</keyword>
<dbReference type="EMBL" id="FRXO01000004">
    <property type="protein sequence ID" value="SHO65610.1"/>
    <property type="molecule type" value="Genomic_DNA"/>
</dbReference>
<proteinExistence type="predicted"/>
<dbReference type="GO" id="GO:0005737">
    <property type="term" value="C:cytoplasm"/>
    <property type="evidence" value="ECO:0007669"/>
    <property type="project" value="TreeGrafter"/>
</dbReference>
<evidence type="ECO:0000313" key="4">
    <source>
        <dbReference type="Proteomes" id="UP000186406"/>
    </source>
</evidence>
<dbReference type="Proteomes" id="UP000186406">
    <property type="component" value="Unassembled WGS sequence"/>
</dbReference>
<gene>
    <name evidence="3" type="ORF">SAMN02745172_02255</name>
</gene>
<dbReference type="Gene3D" id="3.50.50.60">
    <property type="entry name" value="FAD/NAD(P)-binding domain"/>
    <property type="match status" value="1"/>
</dbReference>
<dbReference type="Pfam" id="PF01266">
    <property type="entry name" value="DAO"/>
    <property type="match status" value="1"/>
</dbReference>
<organism evidence="3 4">
    <name type="scientific">Pseudoxanthobacter soli DSM 19599</name>
    <dbReference type="NCBI Taxonomy" id="1123029"/>
    <lineage>
        <taxon>Bacteria</taxon>
        <taxon>Pseudomonadati</taxon>
        <taxon>Pseudomonadota</taxon>
        <taxon>Alphaproteobacteria</taxon>
        <taxon>Hyphomicrobiales</taxon>
        <taxon>Segnochrobactraceae</taxon>
        <taxon>Pseudoxanthobacter</taxon>
    </lineage>
</organism>
<sequence length="472" mass="50935">MSTFHMRQPAVAAPADRSFWLQDIGAEVATQPLRGATVADVAIVGGGYAGLWTALRIRELAPETRVTVIEADLCGSGASGRNGGQVHSWFAELDLISRVVGTDEARRLCADTVDAIADLADLQRTGTIDMDLRLDGWLWTASSIAQEGAWSRALAMTEAAGDDRFKVLSAEEIERRTGSSASYAGIIEPNAGTVHPAKLAAGLRALAIARGVTIHERSPVTAIVPGRTCTVRTAHGEVRAEKVVLAANAWLSALPELRRHLYVVGSQVIATAPVPDTLDRIGWRDGASICDSQSHVLYYQRTPGGRVIFGRGGGNIAFRGDFGQAFNRSPDRGHHNLRELHRVYPALRGVPVEYDWAGPIDCVPEHIPVFDHLSGHPNIFFAMGFNGTGIAQTPIGGRILASLVLERKDRWSESGLVGLSRRKTLPPEPFRYLGAKLVRSAVSRKNEAEIRNLQAGPLTRAVLRLMPGSGEH</sequence>
<accession>A0A1M7ZL31</accession>
<evidence type="ECO:0000259" key="2">
    <source>
        <dbReference type="Pfam" id="PF01266"/>
    </source>
</evidence>
<keyword evidence="1" id="KW-0560">Oxidoreductase</keyword>
<dbReference type="PANTHER" id="PTHR13847:SF285">
    <property type="entry name" value="FAD DEPENDENT OXIDOREDUCTASE DOMAIN-CONTAINING PROTEIN"/>
    <property type="match status" value="1"/>
</dbReference>
<protein>
    <submittedName>
        <fullName evidence="3">Glycine/D-amino acid oxidase</fullName>
    </submittedName>
</protein>
<dbReference type="InterPro" id="IPR036188">
    <property type="entry name" value="FAD/NAD-bd_sf"/>
</dbReference>
<dbReference type="OrthoDB" id="9806601at2"/>
<dbReference type="InterPro" id="IPR006076">
    <property type="entry name" value="FAD-dep_OxRdtase"/>
</dbReference>
<dbReference type="GO" id="GO:0016491">
    <property type="term" value="F:oxidoreductase activity"/>
    <property type="evidence" value="ECO:0007669"/>
    <property type="project" value="UniProtKB-KW"/>
</dbReference>
<evidence type="ECO:0000256" key="1">
    <source>
        <dbReference type="ARBA" id="ARBA00023002"/>
    </source>
</evidence>
<feature type="domain" description="FAD dependent oxidoreductase" evidence="2">
    <location>
        <begin position="40"/>
        <end position="403"/>
    </location>
</feature>